<evidence type="ECO:0000313" key="1">
    <source>
        <dbReference type="EMBL" id="VAW64349.1"/>
    </source>
</evidence>
<dbReference type="HAMAP" id="MF_01187">
    <property type="entry name" value="UPF0434"/>
    <property type="match status" value="1"/>
</dbReference>
<name>A0A3B0XR25_9ZZZZ</name>
<proteinExistence type="inferred from homology"/>
<dbReference type="Gene3D" id="2.20.25.10">
    <property type="match status" value="1"/>
</dbReference>
<dbReference type="EMBL" id="UOFH01000284">
    <property type="protein sequence ID" value="VAW64349.1"/>
    <property type="molecule type" value="Genomic_DNA"/>
</dbReference>
<dbReference type="FunFam" id="2.20.25.10:FF:000002">
    <property type="entry name" value="UPF0434 protein YcaR"/>
    <property type="match status" value="1"/>
</dbReference>
<dbReference type="Pfam" id="PF03966">
    <property type="entry name" value="Trm112p"/>
    <property type="match status" value="1"/>
</dbReference>
<dbReference type="InterPro" id="IPR005651">
    <property type="entry name" value="Trm112-like"/>
</dbReference>
<dbReference type="PANTHER" id="PTHR33505:SF4">
    <property type="entry name" value="PROTEIN PREY, MITOCHONDRIAL"/>
    <property type="match status" value="1"/>
</dbReference>
<organism evidence="1">
    <name type="scientific">hydrothermal vent metagenome</name>
    <dbReference type="NCBI Taxonomy" id="652676"/>
    <lineage>
        <taxon>unclassified sequences</taxon>
        <taxon>metagenomes</taxon>
        <taxon>ecological metagenomes</taxon>
    </lineage>
</organism>
<protein>
    <submittedName>
        <fullName evidence="1">FIG002473: Protein YcaR in KDO2-Lipid A biosynthesis cluster</fullName>
    </submittedName>
</protein>
<dbReference type="SUPFAM" id="SSF158997">
    <property type="entry name" value="Trm112p-like"/>
    <property type="match status" value="1"/>
</dbReference>
<dbReference type="GO" id="GO:0005829">
    <property type="term" value="C:cytosol"/>
    <property type="evidence" value="ECO:0007669"/>
    <property type="project" value="TreeGrafter"/>
</dbReference>
<dbReference type="AlphaFoldDB" id="A0A3B0XR25"/>
<dbReference type="PANTHER" id="PTHR33505">
    <property type="entry name" value="ZGC:162634"/>
    <property type="match status" value="1"/>
</dbReference>
<gene>
    <name evidence="1" type="ORF">MNBD_GAMMA08-2832</name>
</gene>
<reference evidence="1" key="1">
    <citation type="submission" date="2018-06" db="EMBL/GenBank/DDBJ databases">
        <authorList>
            <person name="Zhirakovskaya E."/>
        </authorList>
    </citation>
    <scope>NUCLEOTIDE SEQUENCE</scope>
</reference>
<sequence>MNKKQIEMMACPKCHKNMTYDKSDQELICDNCKLAFPVQDGIPVMLIEEARKIESVE</sequence>
<accession>A0A3B0XR25</accession>